<dbReference type="GO" id="GO:0071978">
    <property type="term" value="P:bacterial-type flagellum-dependent swarming motility"/>
    <property type="evidence" value="ECO:0007669"/>
    <property type="project" value="TreeGrafter"/>
</dbReference>
<feature type="domain" description="Flagellar motor switch protein FliN-like C-terminal" evidence="12">
    <location>
        <begin position="253"/>
        <end position="321"/>
    </location>
</feature>
<dbReference type="GO" id="GO:0009425">
    <property type="term" value="C:bacterial-type flagellum basal body"/>
    <property type="evidence" value="ECO:0007669"/>
    <property type="project" value="UniProtKB-SubCell"/>
</dbReference>
<evidence type="ECO:0000256" key="8">
    <source>
        <dbReference type="ARBA" id="ARBA00023136"/>
    </source>
</evidence>
<accession>A0A3D9BXU9</accession>
<dbReference type="NCBIfam" id="TIGR01397">
    <property type="entry name" value="fliM_switch"/>
    <property type="match status" value="1"/>
</dbReference>
<reference evidence="13 14" key="1">
    <citation type="journal article" date="2017" name="Int. J. Syst. Evol. Microbiol.">
        <title>Rhodosalinus sediminis gen. nov., sp. nov., isolated from marine saltern.</title>
        <authorList>
            <person name="Guo L.Y."/>
            <person name="Ling S.K."/>
            <person name="Li C.M."/>
            <person name="Chen G.J."/>
            <person name="Du Z.J."/>
        </authorList>
    </citation>
    <scope>NUCLEOTIDE SEQUENCE [LARGE SCALE GENOMIC DNA]</scope>
    <source>
        <strain evidence="13 14">WDN1C137</strain>
    </source>
</reference>
<keyword evidence="6" id="KW-0145">Chemotaxis</keyword>
<dbReference type="Pfam" id="PF02154">
    <property type="entry name" value="FliM"/>
    <property type="match status" value="1"/>
</dbReference>
<dbReference type="SUPFAM" id="SSF101801">
    <property type="entry name" value="Surface presentation of antigens (SPOA)"/>
    <property type="match status" value="1"/>
</dbReference>
<evidence type="ECO:0000256" key="10">
    <source>
        <dbReference type="ARBA" id="ARBA00025044"/>
    </source>
</evidence>
<comment type="caution">
    <text evidence="13">The sequence shown here is derived from an EMBL/GenBank/DDBJ whole genome shotgun (WGS) entry which is preliminary data.</text>
</comment>
<dbReference type="InterPro" id="IPR036429">
    <property type="entry name" value="SpoA-like_sf"/>
</dbReference>
<evidence type="ECO:0000313" key="13">
    <source>
        <dbReference type="EMBL" id="REC58363.1"/>
    </source>
</evidence>
<keyword evidence="13" id="KW-0966">Cell projection</keyword>
<keyword evidence="13" id="KW-0969">Cilium</keyword>
<dbReference type="InterPro" id="IPR001689">
    <property type="entry name" value="Flag_FliM"/>
</dbReference>
<dbReference type="PANTHER" id="PTHR30034">
    <property type="entry name" value="FLAGELLAR MOTOR SWITCH PROTEIN FLIM"/>
    <property type="match status" value="1"/>
</dbReference>
<evidence type="ECO:0000256" key="1">
    <source>
        <dbReference type="ARBA" id="ARBA00004117"/>
    </source>
</evidence>
<dbReference type="Gene3D" id="3.40.1550.10">
    <property type="entry name" value="CheC-like"/>
    <property type="match status" value="1"/>
</dbReference>
<dbReference type="Pfam" id="PF01052">
    <property type="entry name" value="FliMN_C"/>
    <property type="match status" value="1"/>
</dbReference>
<dbReference type="PANTHER" id="PTHR30034:SF6">
    <property type="entry name" value="YOP PROTEINS TRANSLOCATION PROTEIN Q"/>
    <property type="match status" value="1"/>
</dbReference>
<comment type="subcellular location">
    <subcellularLocation>
        <location evidence="1">Bacterial flagellum basal body</location>
    </subcellularLocation>
    <subcellularLocation>
        <location evidence="2">Cell membrane</location>
        <topology evidence="2">Peripheral membrane protein</topology>
    </subcellularLocation>
</comment>
<name>A0A3D9BXU9_9RHOB</name>
<evidence type="ECO:0000256" key="2">
    <source>
        <dbReference type="ARBA" id="ARBA00004202"/>
    </source>
</evidence>
<keyword evidence="14" id="KW-1185">Reference proteome</keyword>
<evidence type="ECO:0000256" key="3">
    <source>
        <dbReference type="ARBA" id="ARBA00011049"/>
    </source>
</evidence>
<proteinExistence type="inferred from homology"/>
<comment type="similarity">
    <text evidence="3">Belongs to the FliM family.</text>
</comment>
<dbReference type="RefSeq" id="WP_115978101.1">
    <property type="nucleotide sequence ID" value="NZ_QOHR01000002.1"/>
</dbReference>
<dbReference type="GO" id="GO:0003774">
    <property type="term" value="F:cytoskeletal motor activity"/>
    <property type="evidence" value="ECO:0007669"/>
    <property type="project" value="InterPro"/>
</dbReference>
<gene>
    <name evidence="13" type="primary">fliM</name>
    <name evidence="13" type="ORF">DRV84_02000</name>
</gene>
<evidence type="ECO:0000256" key="5">
    <source>
        <dbReference type="ARBA" id="ARBA00022475"/>
    </source>
</evidence>
<dbReference type="InterPro" id="IPR001543">
    <property type="entry name" value="FliN-like_C"/>
</dbReference>
<evidence type="ECO:0000259" key="12">
    <source>
        <dbReference type="Pfam" id="PF01052"/>
    </source>
</evidence>
<evidence type="ECO:0000256" key="6">
    <source>
        <dbReference type="ARBA" id="ARBA00022500"/>
    </source>
</evidence>
<comment type="function">
    <text evidence="10">FliM is one of three proteins (FliG, FliN, FliM) that forms the rotor-mounted switch complex (C ring), located at the base of the basal body. This complex interacts with the CheY and CheZ chemotaxis proteins, in addition to contacting components of the motor that determine the direction of flagellar rotation.</text>
</comment>
<dbReference type="Proteomes" id="UP000257131">
    <property type="component" value="Unassembled WGS sequence"/>
</dbReference>
<sequence length="331" mass="36496">MKGKQKLNARQVAELFSGLEKADGAAEEKTRSGAVVRPYKLGQDDLSVLGDLHGLRAINERFCRLARGTFFPMLQVQPRISAFPPAIKRFDDYADQLENFVSLTTSEAVELRGSTLTVMTPAFVSLLTQTFFGGRLAQAARPRDEFTLAERRVIQTVCDGLNAALAEAWSETLPVRFEQQSQEDNLQFASFVGSSEVVVICSFMVQLPETASAEFDLLYPLETLKPVLAQLRARTQSEQVRSDAAWRARLEQAVLSVPLRMTARLGDAEVALHTLRAARAGRAEPVPIAPRPRLYVDGKPLCEVEIGRASAQAAVRVTRALSDHAQRKETA</sequence>
<keyword evidence="9" id="KW-0975">Bacterial flagellum</keyword>
<evidence type="ECO:0000256" key="11">
    <source>
        <dbReference type="NCBIfam" id="TIGR01397"/>
    </source>
</evidence>
<keyword evidence="13" id="KW-0282">Flagellum</keyword>
<keyword evidence="8" id="KW-0472">Membrane</keyword>
<dbReference type="CDD" id="cd17908">
    <property type="entry name" value="FliM"/>
    <property type="match status" value="1"/>
</dbReference>
<keyword evidence="7" id="KW-0283">Flagellar rotation</keyword>
<dbReference type="EMBL" id="QOHR01000002">
    <property type="protein sequence ID" value="REC58363.1"/>
    <property type="molecule type" value="Genomic_DNA"/>
</dbReference>
<dbReference type="AlphaFoldDB" id="A0A3D9BXU9"/>
<dbReference type="SUPFAM" id="SSF103039">
    <property type="entry name" value="CheC-like"/>
    <property type="match status" value="1"/>
</dbReference>
<evidence type="ECO:0000313" key="14">
    <source>
        <dbReference type="Proteomes" id="UP000257131"/>
    </source>
</evidence>
<organism evidence="13 14">
    <name type="scientific">Rhodosalinus sediminis</name>
    <dbReference type="NCBI Taxonomy" id="1940533"/>
    <lineage>
        <taxon>Bacteria</taxon>
        <taxon>Pseudomonadati</taxon>
        <taxon>Pseudomonadota</taxon>
        <taxon>Alphaproteobacteria</taxon>
        <taxon>Rhodobacterales</taxon>
        <taxon>Paracoccaceae</taxon>
        <taxon>Rhodosalinus</taxon>
    </lineage>
</organism>
<dbReference type="GO" id="GO:0005886">
    <property type="term" value="C:plasma membrane"/>
    <property type="evidence" value="ECO:0007669"/>
    <property type="project" value="UniProtKB-SubCell"/>
</dbReference>
<protein>
    <recommendedName>
        <fullName evidence="4 11">Flagellar motor switch protein FliM</fullName>
    </recommendedName>
</protein>
<dbReference type="InterPro" id="IPR028976">
    <property type="entry name" value="CheC-like_sf"/>
</dbReference>
<evidence type="ECO:0000256" key="9">
    <source>
        <dbReference type="ARBA" id="ARBA00023143"/>
    </source>
</evidence>
<keyword evidence="5" id="KW-1003">Cell membrane</keyword>
<evidence type="ECO:0000256" key="7">
    <source>
        <dbReference type="ARBA" id="ARBA00022779"/>
    </source>
</evidence>
<evidence type="ECO:0000256" key="4">
    <source>
        <dbReference type="ARBA" id="ARBA00021898"/>
    </source>
</evidence>
<dbReference type="GO" id="GO:0050918">
    <property type="term" value="P:positive chemotaxis"/>
    <property type="evidence" value="ECO:0007669"/>
    <property type="project" value="TreeGrafter"/>
</dbReference>
<dbReference type="OrthoDB" id="7421075at2"/>